<evidence type="ECO:0000256" key="5">
    <source>
        <dbReference type="ARBA" id="ARBA00016020"/>
    </source>
</evidence>
<dbReference type="Proteomes" id="UP000694551">
    <property type="component" value="Unplaced"/>
</dbReference>
<keyword evidence="7" id="KW-0963">Cytoplasm</keyword>
<comment type="subcellular location">
    <subcellularLocation>
        <location evidence="2">Cytoplasm</location>
    </subcellularLocation>
    <subcellularLocation>
        <location evidence="1">Nucleus</location>
    </subcellularLocation>
</comment>
<accession>A0A8D0EXM4</accession>
<reference evidence="12" key="2">
    <citation type="submission" date="2025-09" db="UniProtKB">
        <authorList>
            <consortium name="Ensembl"/>
        </authorList>
    </citation>
    <scope>IDENTIFICATION</scope>
</reference>
<dbReference type="Pfam" id="PF24139">
    <property type="entry name" value="TPR_TNPO3_IPO13_4th"/>
    <property type="match status" value="1"/>
</dbReference>
<evidence type="ECO:0000259" key="11">
    <source>
        <dbReference type="PROSITE" id="PS50166"/>
    </source>
</evidence>
<dbReference type="PANTHER" id="PTHR12363:SF33">
    <property type="entry name" value="IMPORTIN-13"/>
    <property type="match status" value="1"/>
</dbReference>
<dbReference type="SUPFAM" id="SSF48371">
    <property type="entry name" value="ARM repeat"/>
    <property type="match status" value="1"/>
</dbReference>
<dbReference type="InterPro" id="IPR001494">
    <property type="entry name" value="Importin-beta_N"/>
</dbReference>
<evidence type="ECO:0000256" key="3">
    <source>
        <dbReference type="ARBA" id="ARBA00007991"/>
    </source>
</evidence>
<dbReference type="InterPro" id="IPR040709">
    <property type="entry name" value="Importin_rep_1"/>
</dbReference>
<dbReference type="InterPro" id="IPR051345">
    <property type="entry name" value="Importin_beta-like_NTR"/>
</dbReference>
<evidence type="ECO:0000256" key="1">
    <source>
        <dbReference type="ARBA" id="ARBA00004123"/>
    </source>
</evidence>
<dbReference type="Pfam" id="PF03810">
    <property type="entry name" value="IBN_N"/>
    <property type="match status" value="1"/>
</dbReference>
<organism evidence="12 13">
    <name type="scientific">Strix occidentalis caurina</name>
    <name type="common">northern spotted owl</name>
    <dbReference type="NCBI Taxonomy" id="311401"/>
    <lineage>
        <taxon>Eukaryota</taxon>
        <taxon>Metazoa</taxon>
        <taxon>Chordata</taxon>
        <taxon>Craniata</taxon>
        <taxon>Vertebrata</taxon>
        <taxon>Euteleostomi</taxon>
        <taxon>Archelosauria</taxon>
        <taxon>Archosauria</taxon>
        <taxon>Dinosauria</taxon>
        <taxon>Saurischia</taxon>
        <taxon>Theropoda</taxon>
        <taxon>Coelurosauria</taxon>
        <taxon>Aves</taxon>
        <taxon>Neognathae</taxon>
        <taxon>Neoaves</taxon>
        <taxon>Telluraves</taxon>
        <taxon>Strigiformes</taxon>
        <taxon>Strigidae</taxon>
        <taxon>Strix</taxon>
    </lineage>
</organism>
<dbReference type="SMART" id="SM00913">
    <property type="entry name" value="IBN_N"/>
    <property type="match status" value="1"/>
</dbReference>
<evidence type="ECO:0000256" key="7">
    <source>
        <dbReference type="ARBA" id="ARBA00022490"/>
    </source>
</evidence>
<dbReference type="InterPro" id="IPR040520">
    <property type="entry name" value="Importin_rep_3"/>
</dbReference>
<evidence type="ECO:0000256" key="2">
    <source>
        <dbReference type="ARBA" id="ARBA00004496"/>
    </source>
</evidence>
<dbReference type="InterPro" id="IPR016024">
    <property type="entry name" value="ARM-type_fold"/>
</dbReference>
<keyword evidence="9" id="KW-0653">Protein transport</keyword>
<reference evidence="12" key="1">
    <citation type="submission" date="2025-08" db="UniProtKB">
        <authorList>
            <consortium name="Ensembl"/>
        </authorList>
    </citation>
    <scope>IDENTIFICATION</scope>
</reference>
<dbReference type="InterPro" id="IPR040944">
    <property type="entry name" value="Importin_rep_2"/>
</dbReference>
<dbReference type="Pfam" id="PF18806">
    <property type="entry name" value="Importin_rep_3"/>
    <property type="match status" value="1"/>
</dbReference>
<dbReference type="GO" id="GO:0006606">
    <property type="term" value="P:protein import into nucleus"/>
    <property type="evidence" value="ECO:0007669"/>
    <property type="project" value="TreeGrafter"/>
</dbReference>
<dbReference type="Gene3D" id="1.25.10.10">
    <property type="entry name" value="Leucine-rich Repeat Variant"/>
    <property type="match status" value="2"/>
</dbReference>
<dbReference type="Pfam" id="PF18786">
    <property type="entry name" value="Importin_rep_2"/>
    <property type="match status" value="2"/>
</dbReference>
<dbReference type="GO" id="GO:0005737">
    <property type="term" value="C:cytoplasm"/>
    <property type="evidence" value="ECO:0007669"/>
    <property type="project" value="UniProtKB-SubCell"/>
</dbReference>
<keyword evidence="13" id="KW-1185">Reference proteome</keyword>
<dbReference type="Pfam" id="PF24138">
    <property type="entry name" value="TPR_TNPO3_IPO13_2nd"/>
    <property type="match status" value="1"/>
</dbReference>
<dbReference type="GO" id="GO:0005634">
    <property type="term" value="C:nucleus"/>
    <property type="evidence" value="ECO:0007669"/>
    <property type="project" value="UniProtKB-SubCell"/>
</dbReference>
<evidence type="ECO:0000256" key="8">
    <source>
        <dbReference type="ARBA" id="ARBA00022737"/>
    </source>
</evidence>
<sequence>MWQRGPVMLPSLFQALHQLYYDPNIENKNLAQKWLMQAQVSPQAWHFSWLLLHMDKVPEIQYFGASALHIKISRYWNDIPADQYESLKSQLFTHITRCSSASGTASLRGPWAAFHLGCLLLVALVTITYRQWRGGEADVRDVMWESCATQGCGSPGGWGARGMCSSGGMDALAAHAGEAMPSIDSGCACRYVNTLLKLIPPVLGLQEQLRQAVQSGDMETSHGICRIAVALGENHSRALLDQVEHWQSFLALVNMIMFCTGIPGHYPVNETTSSLTLTFWYTLQDDILSFEPDKQAVYQQVYRPVYFQLVDVLLHKAQFPSDEEYGFWSSDEKEQFRIYRVDISDTLMYVYEMLGAELLSSLYDKLGRLLTNTEQPSTWQHTEALLYGFQSIAETIDVNYSDVVPGLIGLIPRISISNVQLADTVMFTIGALSEWLADHPVMINNVLPLVLQALGNPELSISSVSTLKKICRECKYDLPPYAANIVAVSQEVLMKQIHKTSQCMWLMQALGFLLSALQVEEILKNLHSLITPYIQQLEKLADETPNPSNKLAIIHILGLLSNLFTTLDISHHDDDHESTEVKKLPVQQGPNPVVVVLQQVFQLIQKVLSKWLNDAQVVESVCAIFEKSVKTLLDDFAPMVPQLCEMLGQMYSTIPQASAIDLTRQLVHIFAHEPAHFPPIKALFLLVTSVTLTLFQQGPRDHPDIVDSFMQLLAQALKRKPDLFLCSNLDVKAVFQCGVLSLKFPEAPTVKASCGFFTELLPRCGEIAPVGQVVHENGKVLLQAVLEGVGGQASRSLMDHFAEILFALNKHCFSYLSVWIKEAMQQDGFPSARVSPEQKETFSQQILRERVNKRRVKEMVKEFTLLCRGLHGTEYTADY</sequence>
<dbReference type="Ensembl" id="ENSSOCT00000006698.1">
    <property type="protein sequence ID" value="ENSSOCP00000006533.1"/>
    <property type="gene ID" value="ENSSOCG00000004948.1"/>
</dbReference>
<evidence type="ECO:0000313" key="13">
    <source>
        <dbReference type="Proteomes" id="UP000694551"/>
    </source>
</evidence>
<proteinExistence type="inferred from homology"/>
<feature type="domain" description="Importin N-terminal" evidence="11">
    <location>
        <begin position="31"/>
        <end position="97"/>
    </location>
</feature>
<dbReference type="Pfam" id="PF18773">
    <property type="entry name" value="Importin_rep"/>
    <property type="match status" value="1"/>
</dbReference>
<protein>
    <recommendedName>
        <fullName evidence="5">Importin-13</fullName>
    </recommendedName>
</protein>
<dbReference type="InterPro" id="IPR057942">
    <property type="entry name" value="TPR_TNPO3_IPO13_3rd"/>
</dbReference>
<keyword evidence="10" id="KW-0539">Nucleus</keyword>
<keyword evidence="6" id="KW-0813">Transport</keyword>
<dbReference type="InterPro" id="IPR057941">
    <property type="entry name" value="TPR_TNPO3_IPO13_2nd"/>
</dbReference>
<name>A0A8D0EXM4_STROC</name>
<dbReference type="InterPro" id="IPR058537">
    <property type="entry name" value="TPR_TNPO3_IPO13_4th"/>
</dbReference>
<dbReference type="GO" id="GO:0031267">
    <property type="term" value="F:small GTPase binding"/>
    <property type="evidence" value="ECO:0007669"/>
    <property type="project" value="InterPro"/>
</dbReference>
<dbReference type="PROSITE" id="PS50166">
    <property type="entry name" value="IMPORTIN_B_NT"/>
    <property type="match status" value="1"/>
</dbReference>
<evidence type="ECO:0000313" key="12">
    <source>
        <dbReference type="Ensembl" id="ENSSOCP00000006533.1"/>
    </source>
</evidence>
<dbReference type="InterPro" id="IPR011989">
    <property type="entry name" value="ARM-like"/>
</dbReference>
<keyword evidence="8" id="KW-0677">Repeat</keyword>
<comment type="similarity">
    <text evidence="3">Belongs to the importin beta family.</text>
</comment>
<dbReference type="AlphaFoldDB" id="A0A8D0EXM4"/>
<evidence type="ECO:0000256" key="4">
    <source>
        <dbReference type="ARBA" id="ARBA00011422"/>
    </source>
</evidence>
<evidence type="ECO:0000256" key="10">
    <source>
        <dbReference type="ARBA" id="ARBA00023242"/>
    </source>
</evidence>
<comment type="subunit">
    <text evidence="4">Interacts with UBC9, RAN, RBM8A, eIF-1A and PAX6.</text>
</comment>
<evidence type="ECO:0000256" key="9">
    <source>
        <dbReference type="ARBA" id="ARBA00022927"/>
    </source>
</evidence>
<dbReference type="PANTHER" id="PTHR12363">
    <property type="entry name" value="TRANSPORTIN 3 AND IMPORTIN 13"/>
    <property type="match status" value="1"/>
</dbReference>
<dbReference type="FunFam" id="1.25.10.10:FF:000107">
    <property type="entry name" value="Importin-13"/>
    <property type="match status" value="1"/>
</dbReference>
<evidence type="ECO:0000256" key="6">
    <source>
        <dbReference type="ARBA" id="ARBA00022448"/>
    </source>
</evidence>
<dbReference type="Pfam" id="PF24140">
    <property type="entry name" value="TPR_TNPO3_IPO13_3rd"/>
    <property type="match status" value="1"/>
</dbReference>